<dbReference type="GO" id="GO:0016020">
    <property type="term" value="C:membrane"/>
    <property type="evidence" value="ECO:0007669"/>
    <property type="project" value="TreeGrafter"/>
</dbReference>
<keyword evidence="2 7" id="KW-0396">Initiation factor</keyword>
<sequence>MRIHRHRNRKPKFDIPQFRVNKKITSPEVRVVLDGENRVLKTEEAIALAEEQGLDLIEVSPKANPPVCKIMDFGSFKYQKEKEAKKQRATAKEIEIKGIRLSMRIGQNDFDVRLKQAKKFLEKGQKLRLELILRGREKAHRARANEVFNQFTEALKLDYDIRVESPTKSLGNRMQTIISRVS</sequence>
<dbReference type="Pfam" id="PF05198">
    <property type="entry name" value="IF3_N"/>
    <property type="match status" value="1"/>
</dbReference>
<comment type="caution">
    <text evidence="7">The sequence shown here is derived from an EMBL/GenBank/DDBJ whole genome shotgun (WGS) entry which is preliminary data.</text>
</comment>
<proteinExistence type="inferred from homology"/>
<comment type="similarity">
    <text evidence="1">Belongs to the IF-3 family.</text>
</comment>
<dbReference type="EMBL" id="PFWT01000009">
    <property type="protein sequence ID" value="PJA46695.1"/>
    <property type="molecule type" value="Genomic_DNA"/>
</dbReference>
<dbReference type="InterPro" id="IPR036787">
    <property type="entry name" value="T_IF-3_N_sf"/>
</dbReference>
<dbReference type="InterPro" id="IPR001288">
    <property type="entry name" value="Translation_initiation_fac_3"/>
</dbReference>
<dbReference type="SUPFAM" id="SSF54364">
    <property type="entry name" value="Translation initiation factor IF3, N-terminal domain"/>
    <property type="match status" value="1"/>
</dbReference>
<organism evidence="7 8">
    <name type="scientific">Candidatus Uhrbacteria bacterium CG_4_9_14_3_um_filter_41_35</name>
    <dbReference type="NCBI Taxonomy" id="1975034"/>
    <lineage>
        <taxon>Bacteria</taxon>
        <taxon>Candidatus Uhriibacteriota</taxon>
    </lineage>
</organism>
<dbReference type="NCBIfam" id="TIGR00168">
    <property type="entry name" value="infC"/>
    <property type="match status" value="1"/>
</dbReference>
<dbReference type="InterPro" id="IPR036788">
    <property type="entry name" value="T_IF-3_C_sf"/>
</dbReference>
<feature type="domain" description="Translation initiation factor 3 C-terminal" evidence="5">
    <location>
        <begin position="94"/>
        <end position="179"/>
    </location>
</feature>
<dbReference type="InterPro" id="IPR019814">
    <property type="entry name" value="Translation_initiation_fac_3_N"/>
</dbReference>
<dbReference type="GO" id="GO:0043022">
    <property type="term" value="F:ribosome binding"/>
    <property type="evidence" value="ECO:0007669"/>
    <property type="project" value="TreeGrafter"/>
</dbReference>
<evidence type="ECO:0000259" key="5">
    <source>
        <dbReference type="Pfam" id="PF00707"/>
    </source>
</evidence>
<feature type="domain" description="Translation initiation factor 3 N-terminal" evidence="6">
    <location>
        <begin position="20"/>
        <end position="87"/>
    </location>
</feature>
<reference evidence="8" key="1">
    <citation type="submission" date="2017-09" db="EMBL/GenBank/DDBJ databases">
        <title>Depth-based differentiation of microbial function through sediment-hosted aquifers and enrichment of novel symbionts in the deep terrestrial subsurface.</title>
        <authorList>
            <person name="Probst A.J."/>
            <person name="Ladd B."/>
            <person name="Jarett J.K."/>
            <person name="Geller-Mcgrath D.E."/>
            <person name="Sieber C.M.K."/>
            <person name="Emerson J.B."/>
            <person name="Anantharaman K."/>
            <person name="Thomas B.C."/>
            <person name="Malmstrom R."/>
            <person name="Stieglmeier M."/>
            <person name="Klingl A."/>
            <person name="Woyke T."/>
            <person name="Ryan C.M."/>
            <person name="Banfield J.F."/>
        </authorList>
    </citation>
    <scope>NUCLEOTIDE SEQUENCE [LARGE SCALE GENOMIC DNA]</scope>
</reference>
<evidence type="ECO:0000256" key="2">
    <source>
        <dbReference type="ARBA" id="ARBA00022540"/>
    </source>
</evidence>
<gene>
    <name evidence="7" type="ORF">CO173_02925</name>
</gene>
<protein>
    <recommendedName>
        <fullName evidence="4">Translation initiation factor IF-3</fullName>
    </recommendedName>
</protein>
<keyword evidence="3" id="KW-0648">Protein biosynthesis</keyword>
<dbReference type="GO" id="GO:0032790">
    <property type="term" value="P:ribosome disassembly"/>
    <property type="evidence" value="ECO:0007669"/>
    <property type="project" value="TreeGrafter"/>
</dbReference>
<dbReference type="Gene3D" id="3.10.20.80">
    <property type="entry name" value="Translation initiation factor 3 (IF-3), N-terminal domain"/>
    <property type="match status" value="1"/>
</dbReference>
<evidence type="ECO:0000313" key="7">
    <source>
        <dbReference type="EMBL" id="PJA46695.1"/>
    </source>
</evidence>
<dbReference type="Gene3D" id="3.30.110.10">
    <property type="entry name" value="Translation initiation factor 3 (IF-3), C-terminal domain"/>
    <property type="match status" value="1"/>
</dbReference>
<evidence type="ECO:0000259" key="6">
    <source>
        <dbReference type="Pfam" id="PF05198"/>
    </source>
</evidence>
<evidence type="ECO:0000256" key="1">
    <source>
        <dbReference type="ARBA" id="ARBA00005439"/>
    </source>
</evidence>
<dbReference type="PANTHER" id="PTHR10938:SF0">
    <property type="entry name" value="TRANSLATION INITIATION FACTOR IF-3, MITOCHONDRIAL"/>
    <property type="match status" value="1"/>
</dbReference>
<evidence type="ECO:0000256" key="4">
    <source>
        <dbReference type="NCBIfam" id="TIGR00168"/>
    </source>
</evidence>
<dbReference type="GO" id="GO:0003743">
    <property type="term" value="F:translation initiation factor activity"/>
    <property type="evidence" value="ECO:0007669"/>
    <property type="project" value="UniProtKB-UniRule"/>
</dbReference>
<dbReference type="Proteomes" id="UP000231263">
    <property type="component" value="Unassembled WGS sequence"/>
</dbReference>
<dbReference type="InterPro" id="IPR019815">
    <property type="entry name" value="Translation_initiation_fac_3_C"/>
</dbReference>
<dbReference type="SUPFAM" id="SSF55200">
    <property type="entry name" value="Translation initiation factor IF3, C-terminal domain"/>
    <property type="match status" value="1"/>
</dbReference>
<dbReference type="AlphaFoldDB" id="A0A2M7XFR8"/>
<dbReference type="Pfam" id="PF00707">
    <property type="entry name" value="IF3_C"/>
    <property type="match status" value="1"/>
</dbReference>
<name>A0A2M7XFR8_9BACT</name>
<accession>A0A2M7XFR8</accession>
<evidence type="ECO:0000256" key="3">
    <source>
        <dbReference type="ARBA" id="ARBA00022917"/>
    </source>
</evidence>
<dbReference type="PANTHER" id="PTHR10938">
    <property type="entry name" value="TRANSLATION INITIATION FACTOR IF-3"/>
    <property type="match status" value="1"/>
</dbReference>
<dbReference type="GO" id="GO:0005829">
    <property type="term" value="C:cytosol"/>
    <property type="evidence" value="ECO:0007669"/>
    <property type="project" value="TreeGrafter"/>
</dbReference>
<evidence type="ECO:0000313" key="8">
    <source>
        <dbReference type="Proteomes" id="UP000231263"/>
    </source>
</evidence>